<gene>
    <name evidence="1" type="ORF">NB640_05640</name>
</gene>
<dbReference type="KEGG" id="ovb:NB640_05640"/>
<sequence length="351" mass="40764">MNLETKKFKDIDLGDPFFDSLKNDYKEFSDWFARKADESAYTFRGNSGDLDGFLYLKIEDGPVTDVTPILTDALRIKVGTMKINPHGTRLGERFVKKIFDHALHTNVKEIYVTVFSHHKALVALYERYGFRQQAEKPSQNGTELVLVRDMRREYIDMLSSYPLVQLDGNRNFLLSIKPKWHTRLLPDSILKTEGSDVVQDVSHTNSIHKVYLTAMSGVENLREGDALLIYRTSDGQGPARYRSVATSICVVEEYRHINSFVSRDDFLNYCRPYSVFSEDELSTFWNRKRYPYIIRFTYNIALKRRVTRSEMLDDVGLDEDAYWGFMPLSNEQFLNIIRRGQVDEGLIINKA</sequence>
<evidence type="ECO:0000313" key="1">
    <source>
        <dbReference type="EMBL" id="WAW11113.1"/>
    </source>
</evidence>
<dbReference type="RefSeq" id="WP_269310224.1">
    <property type="nucleotide sequence ID" value="NZ_CP098242.1"/>
</dbReference>
<dbReference type="Proteomes" id="UP001156215">
    <property type="component" value="Chromosome"/>
</dbReference>
<dbReference type="InterPro" id="IPR016181">
    <property type="entry name" value="Acyl_CoA_acyltransferase"/>
</dbReference>
<evidence type="ECO:0000313" key="2">
    <source>
        <dbReference type="Proteomes" id="UP001156215"/>
    </source>
</evidence>
<proteinExistence type="predicted"/>
<keyword evidence="2" id="KW-1185">Reference proteome</keyword>
<organism evidence="1 2">
    <name type="scientific">Oxalobacter vibrioformis</name>
    <dbReference type="NCBI Taxonomy" id="933080"/>
    <lineage>
        <taxon>Bacteria</taxon>
        <taxon>Pseudomonadati</taxon>
        <taxon>Pseudomonadota</taxon>
        <taxon>Betaproteobacteria</taxon>
        <taxon>Burkholderiales</taxon>
        <taxon>Oxalobacteraceae</taxon>
        <taxon>Oxalobacter</taxon>
    </lineage>
</organism>
<dbReference type="SUPFAM" id="SSF55729">
    <property type="entry name" value="Acyl-CoA N-acyltransferases (Nat)"/>
    <property type="match status" value="1"/>
</dbReference>
<dbReference type="EMBL" id="CP098242">
    <property type="protein sequence ID" value="WAW11113.1"/>
    <property type="molecule type" value="Genomic_DNA"/>
</dbReference>
<protein>
    <submittedName>
        <fullName evidence="1">GNAT family N-acetyltransferase</fullName>
    </submittedName>
</protein>
<accession>A0A9E9P4I0</accession>
<name>A0A9E9P4I0_9BURK</name>
<reference evidence="1" key="1">
    <citation type="journal article" date="2022" name="Front. Microbiol.">
        <title>New perspectives on an old grouping: The genomic and phenotypic variability of Oxalobacter formigenes and the implications for calcium oxalate stone prevention.</title>
        <authorList>
            <person name="Chmiel J.A."/>
            <person name="Carr C."/>
            <person name="Stuivenberg G.A."/>
            <person name="Venema R."/>
            <person name="Chanyi R.M."/>
            <person name="Al K.F."/>
            <person name="Giguere D."/>
            <person name="Say H."/>
            <person name="Akouris P.P."/>
            <person name="Dominguez Romero S.A."/>
            <person name="Kwong A."/>
            <person name="Tai V."/>
            <person name="Koval S.F."/>
            <person name="Razvi H."/>
            <person name="Bjazevic J."/>
            <person name="Burton J.P."/>
        </authorList>
    </citation>
    <scope>NUCLEOTIDE SEQUENCE</scope>
    <source>
        <strain evidence="1">WoOx3</strain>
    </source>
</reference>
<dbReference type="Gene3D" id="3.40.630.30">
    <property type="match status" value="1"/>
</dbReference>
<dbReference type="AlphaFoldDB" id="A0A9E9P4I0"/>